<dbReference type="UniPathway" id="UPA00885"/>
<evidence type="ECO:0000256" key="2">
    <source>
        <dbReference type="ARBA" id="ARBA00006868"/>
    </source>
</evidence>
<dbReference type="GO" id="GO:0045116">
    <property type="term" value="P:protein neddylation"/>
    <property type="evidence" value="ECO:0007669"/>
    <property type="project" value="UniProtKB-UniRule"/>
</dbReference>
<dbReference type="InterPro" id="IPR030667">
    <property type="entry name" value="APP-BP1"/>
</dbReference>
<dbReference type="InterPro" id="IPR035985">
    <property type="entry name" value="Ubiquitin-activating_enz"/>
</dbReference>
<dbReference type="EMBL" id="HBEM01027770">
    <property type="protein sequence ID" value="CAD8459970.1"/>
    <property type="molecule type" value="Transcribed_RNA"/>
</dbReference>
<dbReference type="SUPFAM" id="SSF69572">
    <property type="entry name" value="Activating enzymes of the ubiquitin-like proteins"/>
    <property type="match status" value="1"/>
</dbReference>
<comment type="pathway">
    <text evidence="1 4">Protein modification; protein neddylation.</text>
</comment>
<sequence>MIRSDDIDKGAKRTEHENRFDRQLRLWGAHGQQLIESTHICALGCGPAVAETLKNLVLPNISMVTIIEDGKVTEEDTGNNFFVAEEDIGKPKGQAVLDKLLEMNPWDEKENFGVKGFFINKNTDKMIEGDVKAFGKYDIIVASDISEANALKLSAFCYESNITFVLIRVNGLVGYVRWTKAEHCISESHPVNVDTSDIRLYPSQLKNFPELEKYLRDFDFKKLRQDEYKHRHIPWPVVVYHQLQDWIKVKGAPPKNFDERSEFKEHIKKQSLSYRVETNFQEASKNAYKACIKPSVSEDVQAVIDDEKAKTLTKDAKPFWIVMYAINEFRKAEGKGDLPVTSAIPDMTALPEMYIKLKNIYNARERKDLEAVRKHVQRALAKLGRDPTSISTEYIDRVAKHIRTAALIRCSPLDTEYDSKKADSEELNEIFEEWEEPIEWDEEEMGGPPPLKPKNIYWYFAMRATERFRTKFGRYPGSPLGADLAGDLKSLVDIQTSMFQEYKIRSKVIPEVLKEVIRFGGKEVHNVASMVGGVASQLCLKLIVKQFTPFDNTFMYNGIHSSANVYRL</sequence>
<dbReference type="GO" id="GO:0019781">
    <property type="term" value="F:NEDD8 activating enzyme activity"/>
    <property type="evidence" value="ECO:0007669"/>
    <property type="project" value="UniProtKB-UniRule"/>
</dbReference>
<proteinExistence type="inferred from homology"/>
<evidence type="ECO:0000259" key="5">
    <source>
        <dbReference type="Pfam" id="PF00899"/>
    </source>
</evidence>
<dbReference type="Pfam" id="PF00899">
    <property type="entry name" value="ThiF"/>
    <property type="match status" value="1"/>
</dbReference>
<evidence type="ECO:0000256" key="1">
    <source>
        <dbReference type="ARBA" id="ARBA00005032"/>
    </source>
</evidence>
<evidence type="ECO:0000256" key="4">
    <source>
        <dbReference type="PIRNR" id="PIRNR039099"/>
    </source>
</evidence>
<protein>
    <recommendedName>
        <fullName evidence="4">NEDD8-activating enzyme E1 regulatory subunit</fullName>
    </recommendedName>
</protein>
<evidence type="ECO:0000256" key="3">
    <source>
        <dbReference type="ARBA" id="ARBA00022786"/>
    </source>
</evidence>
<comment type="similarity">
    <text evidence="2 4">Belongs to the ubiquitin-activating E1 family. ULA1 subfamily.</text>
</comment>
<organism evidence="6">
    <name type="scientific">Amorphochlora amoebiformis</name>
    <dbReference type="NCBI Taxonomy" id="1561963"/>
    <lineage>
        <taxon>Eukaryota</taxon>
        <taxon>Sar</taxon>
        <taxon>Rhizaria</taxon>
        <taxon>Cercozoa</taxon>
        <taxon>Chlorarachniophyceae</taxon>
        <taxon>Amorphochlora</taxon>
    </lineage>
</organism>
<dbReference type="GO" id="GO:0005737">
    <property type="term" value="C:cytoplasm"/>
    <property type="evidence" value="ECO:0007669"/>
    <property type="project" value="TreeGrafter"/>
</dbReference>
<accession>A0A7S0DN32</accession>
<dbReference type="Gene3D" id="3.40.50.720">
    <property type="entry name" value="NAD(P)-binding Rossmann-like Domain"/>
    <property type="match status" value="2"/>
</dbReference>
<dbReference type="AlphaFoldDB" id="A0A7S0DN32"/>
<name>A0A7S0DN32_9EUKA</name>
<dbReference type="PANTHER" id="PTHR10953">
    <property type="entry name" value="UBIQUITIN-ACTIVATING ENZYME E1"/>
    <property type="match status" value="1"/>
</dbReference>
<reference evidence="6" key="1">
    <citation type="submission" date="2021-01" db="EMBL/GenBank/DDBJ databases">
        <authorList>
            <person name="Corre E."/>
            <person name="Pelletier E."/>
            <person name="Niang G."/>
            <person name="Scheremetjew M."/>
            <person name="Finn R."/>
            <person name="Kale V."/>
            <person name="Holt S."/>
            <person name="Cochrane G."/>
            <person name="Meng A."/>
            <person name="Brown T."/>
            <person name="Cohen L."/>
        </authorList>
    </citation>
    <scope>NUCLEOTIDE SEQUENCE</scope>
    <source>
        <strain evidence="6">CCMP2058</strain>
    </source>
</reference>
<gene>
    <name evidence="6" type="ORF">LAMO00422_LOCUS18928</name>
</gene>
<dbReference type="PIRSF" id="PIRSF039099">
    <property type="entry name" value="APP-BP1"/>
    <property type="match status" value="1"/>
</dbReference>
<evidence type="ECO:0000313" key="6">
    <source>
        <dbReference type="EMBL" id="CAD8459970.1"/>
    </source>
</evidence>
<dbReference type="InterPro" id="IPR045886">
    <property type="entry name" value="ThiF/MoeB/HesA"/>
</dbReference>
<keyword evidence="3 4" id="KW-0833">Ubl conjugation pathway</keyword>
<dbReference type="PANTHER" id="PTHR10953:SF29">
    <property type="entry name" value="NEDD8-ACTIVATING ENZYME E1 REGULATORY SUBUNIT"/>
    <property type="match status" value="1"/>
</dbReference>
<feature type="domain" description="THIF-type NAD/FAD binding fold" evidence="5">
    <location>
        <begin position="21"/>
        <end position="553"/>
    </location>
</feature>
<dbReference type="InterPro" id="IPR000594">
    <property type="entry name" value="ThiF_NAD_FAD-bd"/>
</dbReference>